<evidence type="ECO:0000256" key="9">
    <source>
        <dbReference type="ARBA" id="ARBA00049563"/>
    </source>
</evidence>
<keyword evidence="7" id="KW-0067">ATP-binding</keyword>
<dbReference type="GO" id="GO:0006400">
    <property type="term" value="P:tRNA modification"/>
    <property type="evidence" value="ECO:0007669"/>
    <property type="project" value="TreeGrafter"/>
</dbReference>
<dbReference type="NCBIfam" id="TIGR00174">
    <property type="entry name" value="miaA"/>
    <property type="match status" value="1"/>
</dbReference>
<comment type="cofactor">
    <cofactor evidence="1">
        <name>Mg(2+)</name>
        <dbReference type="ChEBI" id="CHEBI:18420"/>
    </cofactor>
</comment>
<evidence type="ECO:0000256" key="7">
    <source>
        <dbReference type="ARBA" id="ARBA00022840"/>
    </source>
</evidence>
<organism evidence="10">
    <name type="scientific">human gut metagenome</name>
    <dbReference type="NCBI Taxonomy" id="408170"/>
    <lineage>
        <taxon>unclassified sequences</taxon>
        <taxon>metagenomes</taxon>
        <taxon>organismal metagenomes</taxon>
    </lineage>
</organism>
<dbReference type="InterPro" id="IPR039657">
    <property type="entry name" value="Dimethylallyltransferase"/>
</dbReference>
<comment type="caution">
    <text evidence="10">The sequence shown here is derived from an EMBL/GenBank/DDBJ whole genome shotgun (WGS) entry which is preliminary data.</text>
</comment>
<comment type="similarity">
    <text evidence="2">Belongs to the IPP transferase family.</text>
</comment>
<keyword evidence="5" id="KW-0819">tRNA processing</keyword>
<sequence length="297" mass="34539">MKIITIVGPTGVGKTKLSITLAKYYNAEIINGDSMQVYKKLDIGSAKPTENEKENIVHHLFDIADLNTNYTVFDYQLACRNKIAEIKKKGKNVIIVGGTGLYIKAALYDYTFIENTSYNSYDDLSNEELLEKIRSYKIVNPPHLHNRQRLVRLLNKLENEEPITNNKDKLLYDTIFIGIKAPREVLYERINNRVDEMFKSGLLDEVTSLESFYETSRALNTGIGYKEFVDYFNKTKTLEEVKNDIKKNSRRYAKRQFTFFNHQMPVVWFDVDFNNFSNTINKVIEYINNEEGENNVC</sequence>
<dbReference type="AlphaFoldDB" id="K1S1W3"/>
<dbReference type="Gene3D" id="3.40.50.300">
    <property type="entry name" value="P-loop containing nucleotide triphosphate hydrolases"/>
    <property type="match status" value="1"/>
</dbReference>
<dbReference type="PANTHER" id="PTHR11088">
    <property type="entry name" value="TRNA DIMETHYLALLYLTRANSFERASE"/>
    <property type="match status" value="1"/>
</dbReference>
<name>K1S1W3_9ZZZZ</name>
<dbReference type="Pfam" id="PF01715">
    <property type="entry name" value="IPPT"/>
    <property type="match status" value="1"/>
</dbReference>
<keyword evidence="6" id="KW-0547">Nucleotide-binding</keyword>
<evidence type="ECO:0000256" key="1">
    <source>
        <dbReference type="ARBA" id="ARBA00001946"/>
    </source>
</evidence>
<evidence type="ECO:0000256" key="3">
    <source>
        <dbReference type="ARBA" id="ARBA00012665"/>
    </source>
</evidence>
<accession>K1S1W3</accession>
<reference evidence="10" key="1">
    <citation type="journal article" date="2013" name="Environ. Microbiol.">
        <title>Microbiota from the distal guts of lean and obese adolescents exhibit partial functional redundancy besides clear differences in community structure.</title>
        <authorList>
            <person name="Ferrer M."/>
            <person name="Ruiz A."/>
            <person name="Lanza F."/>
            <person name="Haange S.B."/>
            <person name="Oberbach A."/>
            <person name="Till H."/>
            <person name="Bargiela R."/>
            <person name="Campoy C."/>
            <person name="Segura M.T."/>
            <person name="Richter M."/>
            <person name="von Bergen M."/>
            <person name="Seifert J."/>
            <person name="Suarez A."/>
        </authorList>
    </citation>
    <scope>NUCLEOTIDE SEQUENCE</scope>
</reference>
<dbReference type="GO" id="GO:0005524">
    <property type="term" value="F:ATP binding"/>
    <property type="evidence" value="ECO:0007669"/>
    <property type="project" value="UniProtKB-KW"/>
</dbReference>
<evidence type="ECO:0000256" key="4">
    <source>
        <dbReference type="ARBA" id="ARBA00022679"/>
    </source>
</evidence>
<dbReference type="EMBL" id="AJWZ01008227">
    <property type="protein sequence ID" value="EKC54707.1"/>
    <property type="molecule type" value="Genomic_DNA"/>
</dbReference>
<dbReference type="GO" id="GO:0052381">
    <property type="term" value="F:tRNA dimethylallyltransferase activity"/>
    <property type="evidence" value="ECO:0007669"/>
    <property type="project" value="UniProtKB-EC"/>
</dbReference>
<dbReference type="HAMAP" id="MF_00185">
    <property type="entry name" value="IPP_trans"/>
    <property type="match status" value="1"/>
</dbReference>
<gene>
    <name evidence="10" type="ORF">OBE_11937</name>
</gene>
<evidence type="ECO:0000256" key="6">
    <source>
        <dbReference type="ARBA" id="ARBA00022741"/>
    </source>
</evidence>
<proteinExistence type="inferred from homology"/>
<comment type="catalytic activity">
    <reaction evidence="9">
        <text>adenosine(37) in tRNA + dimethylallyl diphosphate = N(6)-dimethylallyladenosine(37) in tRNA + diphosphate</text>
        <dbReference type="Rhea" id="RHEA:26482"/>
        <dbReference type="Rhea" id="RHEA-COMP:10162"/>
        <dbReference type="Rhea" id="RHEA-COMP:10375"/>
        <dbReference type="ChEBI" id="CHEBI:33019"/>
        <dbReference type="ChEBI" id="CHEBI:57623"/>
        <dbReference type="ChEBI" id="CHEBI:74411"/>
        <dbReference type="ChEBI" id="CHEBI:74415"/>
        <dbReference type="EC" id="2.5.1.75"/>
    </reaction>
</comment>
<evidence type="ECO:0000313" key="10">
    <source>
        <dbReference type="EMBL" id="EKC54707.1"/>
    </source>
</evidence>
<dbReference type="EC" id="2.5.1.75" evidence="3"/>
<dbReference type="PANTHER" id="PTHR11088:SF60">
    <property type="entry name" value="TRNA DIMETHYLALLYLTRANSFERASE"/>
    <property type="match status" value="1"/>
</dbReference>
<evidence type="ECO:0000256" key="5">
    <source>
        <dbReference type="ARBA" id="ARBA00022694"/>
    </source>
</evidence>
<dbReference type="InterPro" id="IPR018022">
    <property type="entry name" value="IPT"/>
</dbReference>
<keyword evidence="8" id="KW-0460">Magnesium</keyword>
<evidence type="ECO:0000256" key="2">
    <source>
        <dbReference type="ARBA" id="ARBA00005842"/>
    </source>
</evidence>
<protein>
    <recommendedName>
        <fullName evidence="3">tRNA dimethylallyltransferase</fullName>
        <ecNumber evidence="3">2.5.1.75</ecNumber>
    </recommendedName>
</protein>
<dbReference type="SUPFAM" id="SSF52540">
    <property type="entry name" value="P-loop containing nucleoside triphosphate hydrolases"/>
    <property type="match status" value="2"/>
</dbReference>
<dbReference type="InterPro" id="IPR027417">
    <property type="entry name" value="P-loop_NTPase"/>
</dbReference>
<keyword evidence="4 10" id="KW-0808">Transferase</keyword>
<evidence type="ECO:0000256" key="8">
    <source>
        <dbReference type="ARBA" id="ARBA00022842"/>
    </source>
</evidence>